<proteinExistence type="inferred from homology"/>
<keyword evidence="3" id="KW-1003">Cell membrane</keyword>
<reference evidence="9" key="1">
    <citation type="submission" date="2020-06" db="EMBL/GenBank/DDBJ databases">
        <title>Novel chitinolytic bacterium.</title>
        <authorList>
            <person name="Ungkulpasvich U."/>
            <person name="Kosugi A."/>
            <person name="Uke A."/>
        </authorList>
    </citation>
    <scope>NUCLEOTIDE SEQUENCE</scope>
    <source>
        <strain evidence="9">UUS1-1</strain>
    </source>
</reference>
<sequence>MFQRKPKVARLDIVPMIDIMFYLVLFFMVFTTFRTSISGIPLELPSSSQAVVLEEQRVMVTIDRQEKVYYGDEEISLAKLTERLTPLVAVNPNLLVVINADTRVTYGRLIAVMDAITEAGVAQPALAVEKKN</sequence>
<keyword evidence="10" id="KW-1185">Reference proteome</keyword>
<gene>
    <name evidence="9" type="ORF">G5B42_04560</name>
</gene>
<comment type="caution">
    <text evidence="9">The sequence shown here is derived from an EMBL/GenBank/DDBJ whole genome shotgun (WGS) entry which is preliminary data.</text>
</comment>
<dbReference type="EMBL" id="JAAKDE010000008">
    <property type="protein sequence ID" value="MBA2132816.1"/>
    <property type="molecule type" value="Genomic_DNA"/>
</dbReference>
<evidence type="ECO:0000256" key="7">
    <source>
        <dbReference type="RuleBase" id="RU003879"/>
    </source>
</evidence>
<dbReference type="AlphaFoldDB" id="A0A8J6HRL9"/>
<evidence type="ECO:0000313" key="9">
    <source>
        <dbReference type="EMBL" id="MBA2132816.1"/>
    </source>
</evidence>
<dbReference type="RefSeq" id="WP_181339267.1">
    <property type="nucleotide sequence ID" value="NZ_JAAKDE010000008.1"/>
</dbReference>
<accession>A0A8J6HRL9</accession>
<comment type="subcellular location">
    <subcellularLocation>
        <location evidence="1">Cell membrane</location>
        <topology evidence="1">Single-pass membrane protein</topology>
    </subcellularLocation>
    <subcellularLocation>
        <location evidence="7">Cell membrane</location>
        <topology evidence="7">Single-pass type II membrane protein</topology>
    </subcellularLocation>
</comment>
<dbReference type="GO" id="GO:0005886">
    <property type="term" value="C:plasma membrane"/>
    <property type="evidence" value="ECO:0007669"/>
    <property type="project" value="UniProtKB-SubCell"/>
</dbReference>
<evidence type="ECO:0000256" key="8">
    <source>
        <dbReference type="SAM" id="Phobius"/>
    </source>
</evidence>
<dbReference type="GO" id="GO:0022857">
    <property type="term" value="F:transmembrane transporter activity"/>
    <property type="evidence" value="ECO:0007669"/>
    <property type="project" value="InterPro"/>
</dbReference>
<feature type="transmembrane region" description="Helical" evidence="8">
    <location>
        <begin position="12"/>
        <end position="33"/>
    </location>
</feature>
<dbReference type="Proteomes" id="UP000657177">
    <property type="component" value="Unassembled WGS sequence"/>
</dbReference>
<evidence type="ECO:0000256" key="3">
    <source>
        <dbReference type="ARBA" id="ARBA00022475"/>
    </source>
</evidence>
<dbReference type="InterPro" id="IPR003400">
    <property type="entry name" value="ExbD"/>
</dbReference>
<keyword evidence="4 7" id="KW-0812">Transmembrane</keyword>
<name>A0A8J6HRL9_9FIRM</name>
<evidence type="ECO:0000256" key="6">
    <source>
        <dbReference type="ARBA" id="ARBA00023136"/>
    </source>
</evidence>
<comment type="similarity">
    <text evidence="2 7">Belongs to the ExbD/TolR family.</text>
</comment>
<organism evidence="9 10">
    <name type="scientific">Capillibacterium thermochitinicola</name>
    <dbReference type="NCBI Taxonomy" id="2699427"/>
    <lineage>
        <taxon>Bacteria</taxon>
        <taxon>Bacillati</taxon>
        <taxon>Bacillota</taxon>
        <taxon>Capillibacterium</taxon>
    </lineage>
</organism>
<dbReference type="Pfam" id="PF02472">
    <property type="entry name" value="ExbD"/>
    <property type="match status" value="1"/>
</dbReference>
<evidence type="ECO:0000256" key="4">
    <source>
        <dbReference type="ARBA" id="ARBA00022692"/>
    </source>
</evidence>
<dbReference type="Gene3D" id="3.30.420.270">
    <property type="match status" value="1"/>
</dbReference>
<evidence type="ECO:0000256" key="5">
    <source>
        <dbReference type="ARBA" id="ARBA00022989"/>
    </source>
</evidence>
<protein>
    <submittedName>
        <fullName evidence="9">Biopolymer transporter ExbD</fullName>
    </submittedName>
</protein>
<keyword evidence="7" id="KW-0813">Transport</keyword>
<evidence type="ECO:0000313" key="10">
    <source>
        <dbReference type="Proteomes" id="UP000657177"/>
    </source>
</evidence>
<evidence type="ECO:0000256" key="2">
    <source>
        <dbReference type="ARBA" id="ARBA00005811"/>
    </source>
</evidence>
<dbReference type="PANTHER" id="PTHR30558">
    <property type="entry name" value="EXBD MEMBRANE COMPONENT OF PMF-DRIVEN MACROMOLECULE IMPORT SYSTEM"/>
    <property type="match status" value="1"/>
</dbReference>
<keyword evidence="6 8" id="KW-0472">Membrane</keyword>
<dbReference type="GO" id="GO:0015031">
    <property type="term" value="P:protein transport"/>
    <property type="evidence" value="ECO:0007669"/>
    <property type="project" value="UniProtKB-KW"/>
</dbReference>
<keyword evidence="7" id="KW-0653">Protein transport</keyword>
<keyword evidence="5 8" id="KW-1133">Transmembrane helix</keyword>
<evidence type="ECO:0000256" key="1">
    <source>
        <dbReference type="ARBA" id="ARBA00004162"/>
    </source>
</evidence>